<keyword evidence="1" id="KW-0732">Signal</keyword>
<keyword evidence="3" id="KW-1185">Reference proteome</keyword>
<protein>
    <submittedName>
        <fullName evidence="2">Uncharacterized protein</fullName>
    </submittedName>
</protein>
<proteinExistence type="predicted"/>
<dbReference type="OrthoDB" id="3682664at2759"/>
<reference evidence="2" key="1">
    <citation type="submission" date="2022-10" db="EMBL/GenBank/DDBJ databases">
        <title>Tapping the CABI collections for fungal endophytes: first genome assemblies for Collariella, Neodidymelliopsis, Ascochyta clinopodiicola, Didymella pomorum, Didymosphaeria variabile, Neocosmospora piperis and Neocucurbitaria cava.</title>
        <authorList>
            <person name="Hill R."/>
        </authorList>
    </citation>
    <scope>NUCLEOTIDE SEQUENCE</scope>
    <source>
        <strain evidence="2">IMI 356814</strain>
    </source>
</reference>
<sequence>MRLTPLFTTLALTASSALASYTIVHNKCDFDVWVTTVSTTTGKTTKVIPTASYTEPQYFDNTGTAIKITRSEKGLWTSAPVLTLAYTYTKGGPIYYDLSSSLGFDFWGKKLTVKGEDGKGVEELTWDGTPKPNHTAAYWGETSLTLTLCA</sequence>
<evidence type="ECO:0000313" key="2">
    <source>
        <dbReference type="EMBL" id="KAJ4371483.1"/>
    </source>
</evidence>
<feature type="chain" id="PRO_5040997605" evidence="1">
    <location>
        <begin position="20"/>
        <end position="150"/>
    </location>
</feature>
<comment type="caution">
    <text evidence="2">The sequence shown here is derived from an EMBL/GenBank/DDBJ whole genome shotgun (WGS) entry which is preliminary data.</text>
</comment>
<accession>A0A9W8YC09</accession>
<dbReference type="InterPro" id="IPR006771">
    <property type="entry name" value="CetA-like"/>
</dbReference>
<dbReference type="AlphaFoldDB" id="A0A9W8YC09"/>
<gene>
    <name evidence="2" type="ORF">N0V83_004700</name>
</gene>
<dbReference type="Pfam" id="PF04681">
    <property type="entry name" value="Bys1"/>
    <property type="match status" value="1"/>
</dbReference>
<evidence type="ECO:0000256" key="1">
    <source>
        <dbReference type="SAM" id="SignalP"/>
    </source>
</evidence>
<organism evidence="2 3">
    <name type="scientific">Neocucurbitaria cava</name>
    <dbReference type="NCBI Taxonomy" id="798079"/>
    <lineage>
        <taxon>Eukaryota</taxon>
        <taxon>Fungi</taxon>
        <taxon>Dikarya</taxon>
        <taxon>Ascomycota</taxon>
        <taxon>Pezizomycotina</taxon>
        <taxon>Dothideomycetes</taxon>
        <taxon>Pleosporomycetidae</taxon>
        <taxon>Pleosporales</taxon>
        <taxon>Pleosporineae</taxon>
        <taxon>Cucurbitariaceae</taxon>
        <taxon>Neocucurbitaria</taxon>
    </lineage>
</organism>
<name>A0A9W8YC09_9PLEO</name>
<dbReference type="EMBL" id="JAPEUY010000007">
    <property type="protein sequence ID" value="KAJ4371483.1"/>
    <property type="molecule type" value="Genomic_DNA"/>
</dbReference>
<dbReference type="Proteomes" id="UP001140560">
    <property type="component" value="Unassembled WGS sequence"/>
</dbReference>
<dbReference type="PANTHER" id="PTHR36195">
    <property type="entry name" value="DOMAIN PROTEIN, PUTATIVE (AFU_ORTHOLOGUE AFUA_5G01990)-RELATED-RELATED"/>
    <property type="match status" value="1"/>
</dbReference>
<evidence type="ECO:0000313" key="3">
    <source>
        <dbReference type="Proteomes" id="UP001140560"/>
    </source>
</evidence>
<feature type="signal peptide" evidence="1">
    <location>
        <begin position="1"/>
        <end position="19"/>
    </location>
</feature>
<dbReference type="PANTHER" id="PTHR36195:SF4">
    <property type="entry name" value="DOMAIN PROTEIN, PUTATIVE (AFU_ORTHOLOGUE AFUA_5G01990)-RELATED"/>
    <property type="match status" value="1"/>
</dbReference>